<feature type="transmembrane region" description="Helical" evidence="11">
    <location>
        <begin position="125"/>
        <end position="147"/>
    </location>
</feature>
<keyword evidence="4 11" id="KW-0812">Transmembrane</keyword>
<evidence type="ECO:0000256" key="8">
    <source>
        <dbReference type="ARBA" id="ARBA00023288"/>
    </source>
</evidence>
<keyword evidence="13" id="KW-0732">Signal</keyword>
<comment type="catalytic activity">
    <reaction evidence="10 11">
        <text>L-cysteinyl-[protein] + hexadecanoyl-CoA = S-hexadecanoyl-L-cysteinyl-[protein] + CoA</text>
        <dbReference type="Rhea" id="RHEA:36683"/>
        <dbReference type="Rhea" id="RHEA-COMP:10131"/>
        <dbReference type="Rhea" id="RHEA-COMP:11032"/>
        <dbReference type="ChEBI" id="CHEBI:29950"/>
        <dbReference type="ChEBI" id="CHEBI:57287"/>
        <dbReference type="ChEBI" id="CHEBI:57379"/>
        <dbReference type="ChEBI" id="CHEBI:74151"/>
        <dbReference type="EC" id="2.3.1.225"/>
    </reaction>
</comment>
<evidence type="ECO:0000256" key="3">
    <source>
        <dbReference type="ARBA" id="ARBA00022679"/>
    </source>
</evidence>
<dbReference type="Proteomes" id="UP000265515">
    <property type="component" value="Unassembled WGS sequence"/>
</dbReference>
<evidence type="ECO:0000256" key="4">
    <source>
        <dbReference type="ARBA" id="ARBA00022692"/>
    </source>
</evidence>
<comment type="caution">
    <text evidence="15">The sequence shown here is derived from an EMBL/GenBank/DDBJ whole genome shotgun (WGS) entry which is preliminary data.</text>
</comment>
<evidence type="ECO:0000256" key="12">
    <source>
        <dbReference type="SAM" id="MobiDB-lite"/>
    </source>
</evidence>
<evidence type="ECO:0000313" key="16">
    <source>
        <dbReference type="Proteomes" id="UP000265515"/>
    </source>
</evidence>
<keyword evidence="8" id="KW-0449">Lipoprotein</keyword>
<dbReference type="Gramene" id="GBG62954">
    <property type="protein sequence ID" value="GBG62954"/>
    <property type="gene ID" value="CBR_g34654"/>
</dbReference>
<dbReference type="EMBL" id="BFEA01000034">
    <property type="protein sequence ID" value="GBG62954.1"/>
    <property type="molecule type" value="Genomic_DNA"/>
</dbReference>
<dbReference type="GO" id="GO:0005794">
    <property type="term" value="C:Golgi apparatus"/>
    <property type="evidence" value="ECO:0007669"/>
    <property type="project" value="TreeGrafter"/>
</dbReference>
<comment type="similarity">
    <text evidence="2 11">Belongs to the DHHC palmitoyltransferase family.</text>
</comment>
<comment type="domain">
    <text evidence="11">The DHHC domain is required for palmitoyltransferase activity.</text>
</comment>
<evidence type="ECO:0000256" key="13">
    <source>
        <dbReference type="SAM" id="SignalP"/>
    </source>
</evidence>
<organism evidence="15 16">
    <name type="scientific">Chara braunii</name>
    <name type="common">Braun's stonewort</name>
    <dbReference type="NCBI Taxonomy" id="69332"/>
    <lineage>
        <taxon>Eukaryota</taxon>
        <taxon>Viridiplantae</taxon>
        <taxon>Streptophyta</taxon>
        <taxon>Charophyceae</taxon>
        <taxon>Charales</taxon>
        <taxon>Characeae</taxon>
        <taxon>Chara</taxon>
    </lineage>
</organism>
<feature type="domain" description="Palmitoyltransferase DHHC" evidence="14">
    <location>
        <begin position="80"/>
        <end position="205"/>
    </location>
</feature>
<evidence type="ECO:0000256" key="10">
    <source>
        <dbReference type="ARBA" id="ARBA00048048"/>
    </source>
</evidence>
<feature type="region of interest" description="Disordered" evidence="12">
    <location>
        <begin position="25"/>
        <end position="62"/>
    </location>
</feature>
<dbReference type="GO" id="GO:0006612">
    <property type="term" value="P:protein targeting to membrane"/>
    <property type="evidence" value="ECO:0007669"/>
    <property type="project" value="TreeGrafter"/>
</dbReference>
<dbReference type="InterPro" id="IPR039859">
    <property type="entry name" value="PFA4/ZDH16/20/ERF2-like"/>
</dbReference>
<dbReference type="PANTHER" id="PTHR22883">
    <property type="entry name" value="ZINC FINGER DHHC DOMAIN CONTAINING PROTEIN"/>
    <property type="match status" value="1"/>
</dbReference>
<proteinExistence type="inferred from homology"/>
<evidence type="ECO:0000256" key="9">
    <source>
        <dbReference type="ARBA" id="ARBA00023315"/>
    </source>
</evidence>
<evidence type="ECO:0000313" key="15">
    <source>
        <dbReference type="EMBL" id="GBG62954.1"/>
    </source>
</evidence>
<evidence type="ECO:0000256" key="11">
    <source>
        <dbReference type="RuleBase" id="RU079119"/>
    </source>
</evidence>
<evidence type="ECO:0000256" key="1">
    <source>
        <dbReference type="ARBA" id="ARBA00004127"/>
    </source>
</evidence>
<feature type="compositionally biased region" description="Low complexity" evidence="12">
    <location>
        <begin position="320"/>
        <end position="341"/>
    </location>
</feature>
<dbReference type="InterPro" id="IPR001594">
    <property type="entry name" value="Palmitoyltrfase_DHHC"/>
</dbReference>
<reference evidence="15 16" key="1">
    <citation type="journal article" date="2018" name="Cell">
        <title>The Chara Genome: Secondary Complexity and Implications for Plant Terrestrialization.</title>
        <authorList>
            <person name="Nishiyama T."/>
            <person name="Sakayama H."/>
            <person name="Vries J.D."/>
            <person name="Buschmann H."/>
            <person name="Saint-Marcoux D."/>
            <person name="Ullrich K.K."/>
            <person name="Haas F.B."/>
            <person name="Vanderstraeten L."/>
            <person name="Becker D."/>
            <person name="Lang D."/>
            <person name="Vosolsobe S."/>
            <person name="Rombauts S."/>
            <person name="Wilhelmsson P.K.I."/>
            <person name="Janitza P."/>
            <person name="Kern R."/>
            <person name="Heyl A."/>
            <person name="Rumpler F."/>
            <person name="Villalobos L.I.A.C."/>
            <person name="Clay J.M."/>
            <person name="Skokan R."/>
            <person name="Toyoda A."/>
            <person name="Suzuki Y."/>
            <person name="Kagoshima H."/>
            <person name="Schijlen E."/>
            <person name="Tajeshwar N."/>
            <person name="Catarino B."/>
            <person name="Hetherington A.J."/>
            <person name="Saltykova A."/>
            <person name="Bonnot C."/>
            <person name="Breuninger H."/>
            <person name="Symeonidi A."/>
            <person name="Radhakrishnan G.V."/>
            <person name="Van Nieuwerburgh F."/>
            <person name="Deforce D."/>
            <person name="Chang C."/>
            <person name="Karol K.G."/>
            <person name="Hedrich R."/>
            <person name="Ulvskov P."/>
            <person name="Glockner G."/>
            <person name="Delwiche C.F."/>
            <person name="Petrasek J."/>
            <person name="Van de Peer Y."/>
            <person name="Friml J."/>
            <person name="Beilby M."/>
            <person name="Dolan L."/>
            <person name="Kohara Y."/>
            <person name="Sugano S."/>
            <person name="Fujiyama A."/>
            <person name="Delaux P.-M."/>
            <person name="Quint M."/>
            <person name="TheiBen G."/>
            <person name="Hagemann M."/>
            <person name="Harholt J."/>
            <person name="Dunand C."/>
            <person name="Zachgo S."/>
            <person name="Langdale J."/>
            <person name="Maumus F."/>
            <person name="Straeten D.V.D."/>
            <person name="Gould S.B."/>
            <person name="Rensing S.A."/>
        </authorList>
    </citation>
    <scope>NUCLEOTIDE SEQUENCE [LARGE SCALE GENOMIC DNA]</scope>
    <source>
        <strain evidence="15 16">S276</strain>
    </source>
</reference>
<keyword evidence="5 11" id="KW-1133">Transmembrane helix</keyword>
<feature type="compositionally biased region" description="Low complexity" evidence="12">
    <location>
        <begin position="286"/>
        <end position="300"/>
    </location>
</feature>
<keyword evidence="9 11" id="KW-0012">Acyltransferase</keyword>
<feature type="region of interest" description="Disordered" evidence="12">
    <location>
        <begin position="275"/>
        <end position="379"/>
    </location>
</feature>
<dbReference type="EC" id="2.3.1.225" evidence="11"/>
<evidence type="ECO:0000256" key="2">
    <source>
        <dbReference type="ARBA" id="ARBA00008574"/>
    </source>
</evidence>
<evidence type="ECO:0000256" key="5">
    <source>
        <dbReference type="ARBA" id="ARBA00022989"/>
    </source>
</evidence>
<protein>
    <recommendedName>
        <fullName evidence="11">S-acyltransferase</fullName>
        <ecNumber evidence="11">2.3.1.225</ecNumber>
    </recommendedName>
    <alternativeName>
        <fullName evidence="11">Palmitoyltransferase</fullName>
    </alternativeName>
</protein>
<feature type="signal peptide" evidence="13">
    <location>
        <begin position="1"/>
        <end position="20"/>
    </location>
</feature>
<feature type="chain" id="PRO_5017478250" description="S-acyltransferase" evidence="13">
    <location>
        <begin position="21"/>
        <end position="396"/>
    </location>
</feature>
<feature type="transmembrane region" description="Helical" evidence="11">
    <location>
        <begin position="168"/>
        <end position="193"/>
    </location>
</feature>
<sequence length="396" mass="43445">MIVSGVYVAWVLLLLFLTSARDPGIMPRSTSPPDPEDDSGTIQHTNTSSFSQEFGGGSSAKRKLPRTKDVVIRPGVVVKIKYCDTCMHYRPPRCSHCSICNNCVERFDHHCPWVGQCIGKRNYRFFFMFVVSTTLLCIYVFGLSAFLTKKSMSKEGMNLWRSMTKNPVAIILMAYTFVAVWFVGGLTIFHSYLISTNQTTYENFRHRFESQGNPFTQGCLANFKEVFCTPIDPSKNKFRAFVTVSGPLAASSARLSGGGGAGVMELSPRNGGGGGFAAAAGGGRAAVGPSVSSSQQSHTSNLRHVAGSTAGDGNVQMLAQHQQHQQHQQQQQQQLYHQQQQQHHHPQQNSPWLSPILARGSGRYSGGREGGGHQQQDTLDVAITVDLRMRGEGERA</sequence>
<evidence type="ECO:0000256" key="6">
    <source>
        <dbReference type="ARBA" id="ARBA00023136"/>
    </source>
</evidence>
<keyword evidence="3 11" id="KW-0808">Transferase</keyword>
<dbReference type="AlphaFoldDB" id="A0A388JYR8"/>
<dbReference type="GO" id="GO:0005783">
    <property type="term" value="C:endoplasmic reticulum"/>
    <property type="evidence" value="ECO:0007669"/>
    <property type="project" value="TreeGrafter"/>
</dbReference>
<dbReference type="PROSITE" id="PS50216">
    <property type="entry name" value="DHHC"/>
    <property type="match status" value="1"/>
</dbReference>
<feature type="compositionally biased region" description="Gly residues" evidence="12">
    <location>
        <begin position="275"/>
        <end position="285"/>
    </location>
</feature>
<dbReference type="PANTHER" id="PTHR22883:SF43">
    <property type="entry name" value="PALMITOYLTRANSFERASE APP"/>
    <property type="match status" value="1"/>
</dbReference>
<keyword evidence="16" id="KW-1185">Reference proteome</keyword>
<dbReference type="STRING" id="69332.A0A388JYR8"/>
<accession>A0A388JYR8</accession>
<name>A0A388JYR8_CHABU</name>
<evidence type="ECO:0000256" key="7">
    <source>
        <dbReference type="ARBA" id="ARBA00023139"/>
    </source>
</evidence>
<dbReference type="GO" id="GO:0019706">
    <property type="term" value="F:protein-cysteine S-palmitoyltransferase activity"/>
    <property type="evidence" value="ECO:0007669"/>
    <property type="project" value="UniProtKB-EC"/>
</dbReference>
<feature type="compositionally biased region" description="Gly residues" evidence="12">
    <location>
        <begin position="363"/>
        <end position="373"/>
    </location>
</feature>
<dbReference type="Pfam" id="PF01529">
    <property type="entry name" value="DHHC"/>
    <property type="match status" value="1"/>
</dbReference>
<gene>
    <name evidence="15" type="ORF">CBR_g34654</name>
</gene>
<keyword evidence="7" id="KW-0564">Palmitate</keyword>
<comment type="subcellular location">
    <subcellularLocation>
        <location evidence="1">Endomembrane system</location>
        <topology evidence="1">Multi-pass membrane protein</topology>
    </subcellularLocation>
</comment>
<keyword evidence="6 11" id="KW-0472">Membrane</keyword>
<dbReference type="OrthoDB" id="4096362at2759"/>
<evidence type="ECO:0000259" key="14">
    <source>
        <dbReference type="Pfam" id="PF01529"/>
    </source>
</evidence>